<organism evidence="6 7">
    <name type="scientific">Nannocystis pusilla</name>
    <dbReference type="NCBI Taxonomy" id="889268"/>
    <lineage>
        <taxon>Bacteria</taxon>
        <taxon>Pseudomonadati</taxon>
        <taxon>Myxococcota</taxon>
        <taxon>Polyangia</taxon>
        <taxon>Nannocystales</taxon>
        <taxon>Nannocystaceae</taxon>
        <taxon>Nannocystis</taxon>
    </lineage>
</organism>
<comment type="similarity">
    <text evidence="1">Belongs to the LysR transcriptional regulatory family.</text>
</comment>
<evidence type="ECO:0000259" key="5">
    <source>
        <dbReference type="PROSITE" id="PS50931"/>
    </source>
</evidence>
<evidence type="ECO:0000313" key="7">
    <source>
        <dbReference type="Proteomes" id="UP001139031"/>
    </source>
</evidence>
<proteinExistence type="inferred from homology"/>
<dbReference type="RefSeq" id="WP_224195626.1">
    <property type="nucleotide sequence ID" value="NZ_JAIRAU010000044.1"/>
</dbReference>
<dbReference type="SUPFAM" id="SSF46785">
    <property type="entry name" value="Winged helix' DNA-binding domain"/>
    <property type="match status" value="1"/>
</dbReference>
<dbReference type="Pfam" id="PF00126">
    <property type="entry name" value="HTH_1"/>
    <property type="match status" value="1"/>
</dbReference>
<evidence type="ECO:0000313" key="6">
    <source>
        <dbReference type="EMBL" id="MBZ5713893.1"/>
    </source>
</evidence>
<dbReference type="SUPFAM" id="SSF53850">
    <property type="entry name" value="Periplasmic binding protein-like II"/>
    <property type="match status" value="1"/>
</dbReference>
<dbReference type="Gene3D" id="3.40.190.290">
    <property type="match status" value="1"/>
</dbReference>
<reference evidence="6" key="1">
    <citation type="submission" date="2021-08" db="EMBL/GenBank/DDBJ databases">
        <authorList>
            <person name="Stevens D.C."/>
        </authorList>
    </citation>
    <scope>NUCLEOTIDE SEQUENCE</scope>
    <source>
        <strain evidence="6">DSM 53165</strain>
    </source>
</reference>
<keyword evidence="4" id="KW-0804">Transcription</keyword>
<sequence length="297" mass="31630">MLDWDDLRIFLAVARTGSFSAAARELGVAQPTVGRRIAALERSLAAQLFVPAATGQSLSGSGRLMLARAEQMEAAALAAERVAAGRDAGLRGRVVVTASEWLVGSVLGPLLGPLVGEHPGLELELAADVRHLSLARREADIAVRPSRFEQAEVVQRQVGVVAFGLYASDGYLAQHGMPDFAAQCEGHTLIAMSESLTKIPDVEWLPQIAGRARVVVRTNGREPMATMAAAGLGLTCLPRFLGDRAPNLRLLPTPVPGPRRQLWLGVHRDVRSVPRVKASAAFLREGLGRLAWALGPA</sequence>
<evidence type="ECO:0000256" key="4">
    <source>
        <dbReference type="ARBA" id="ARBA00023163"/>
    </source>
</evidence>
<dbReference type="InterPro" id="IPR000847">
    <property type="entry name" value="LysR_HTH_N"/>
</dbReference>
<dbReference type="InterPro" id="IPR036390">
    <property type="entry name" value="WH_DNA-bd_sf"/>
</dbReference>
<dbReference type="PRINTS" id="PR00039">
    <property type="entry name" value="HTHLYSR"/>
</dbReference>
<dbReference type="Gene3D" id="1.10.10.10">
    <property type="entry name" value="Winged helix-like DNA-binding domain superfamily/Winged helix DNA-binding domain"/>
    <property type="match status" value="1"/>
</dbReference>
<evidence type="ECO:0000256" key="1">
    <source>
        <dbReference type="ARBA" id="ARBA00009437"/>
    </source>
</evidence>
<dbReference type="EMBL" id="JAIRAU010000044">
    <property type="protein sequence ID" value="MBZ5713893.1"/>
    <property type="molecule type" value="Genomic_DNA"/>
</dbReference>
<gene>
    <name evidence="6" type="ORF">K7C98_32075</name>
</gene>
<dbReference type="InterPro" id="IPR005119">
    <property type="entry name" value="LysR_subst-bd"/>
</dbReference>
<keyword evidence="3" id="KW-0238">DNA-binding</keyword>
<protein>
    <submittedName>
        <fullName evidence="6">LysR family transcriptional regulator</fullName>
    </submittedName>
</protein>
<dbReference type="Proteomes" id="UP001139031">
    <property type="component" value="Unassembled WGS sequence"/>
</dbReference>
<dbReference type="Pfam" id="PF03466">
    <property type="entry name" value="LysR_substrate"/>
    <property type="match status" value="1"/>
</dbReference>
<evidence type="ECO:0000256" key="3">
    <source>
        <dbReference type="ARBA" id="ARBA00023125"/>
    </source>
</evidence>
<dbReference type="PROSITE" id="PS50931">
    <property type="entry name" value="HTH_LYSR"/>
    <property type="match status" value="1"/>
</dbReference>
<dbReference type="InterPro" id="IPR058163">
    <property type="entry name" value="LysR-type_TF_proteobact-type"/>
</dbReference>
<keyword evidence="2" id="KW-0805">Transcription regulation</keyword>
<name>A0ABS7U039_9BACT</name>
<accession>A0ABS7U039</accession>
<feature type="domain" description="HTH lysR-type" evidence="5">
    <location>
        <begin position="2"/>
        <end position="59"/>
    </location>
</feature>
<comment type="caution">
    <text evidence="6">The sequence shown here is derived from an EMBL/GenBank/DDBJ whole genome shotgun (WGS) entry which is preliminary data.</text>
</comment>
<dbReference type="PANTHER" id="PTHR30537">
    <property type="entry name" value="HTH-TYPE TRANSCRIPTIONAL REGULATOR"/>
    <property type="match status" value="1"/>
</dbReference>
<evidence type="ECO:0000256" key="2">
    <source>
        <dbReference type="ARBA" id="ARBA00023015"/>
    </source>
</evidence>
<dbReference type="InterPro" id="IPR036388">
    <property type="entry name" value="WH-like_DNA-bd_sf"/>
</dbReference>
<keyword evidence="7" id="KW-1185">Reference proteome</keyword>
<dbReference type="PANTHER" id="PTHR30537:SF3">
    <property type="entry name" value="TRANSCRIPTIONAL REGULATORY PROTEIN"/>
    <property type="match status" value="1"/>
</dbReference>